<dbReference type="Proteomes" id="UP001183246">
    <property type="component" value="Unassembled WGS sequence"/>
</dbReference>
<proteinExistence type="predicted"/>
<protein>
    <submittedName>
        <fullName evidence="1">Uncharacterized protein</fullName>
    </submittedName>
</protein>
<accession>A0ABU2N286</accession>
<sequence>MPESRLRRGAGAAGLELTRELARRAQLLERPGVPPRVLPDAGIWSVGDQLAVAGHDLAQALRESADETAAARELAAALELLRAGA</sequence>
<evidence type="ECO:0000313" key="2">
    <source>
        <dbReference type="Proteomes" id="UP001183246"/>
    </source>
</evidence>
<organism evidence="1 2">
    <name type="scientific">Streptomyces litchfieldiae</name>
    <dbReference type="NCBI Taxonomy" id="3075543"/>
    <lineage>
        <taxon>Bacteria</taxon>
        <taxon>Bacillati</taxon>
        <taxon>Actinomycetota</taxon>
        <taxon>Actinomycetes</taxon>
        <taxon>Kitasatosporales</taxon>
        <taxon>Streptomycetaceae</taxon>
        <taxon>Streptomyces</taxon>
    </lineage>
</organism>
<keyword evidence="2" id="KW-1185">Reference proteome</keyword>
<gene>
    <name evidence="1" type="ORF">RM590_30355</name>
</gene>
<name>A0ABU2N286_9ACTN</name>
<evidence type="ECO:0000313" key="1">
    <source>
        <dbReference type="EMBL" id="MDT0346854.1"/>
    </source>
</evidence>
<dbReference type="EMBL" id="JAVREL010000024">
    <property type="protein sequence ID" value="MDT0346854.1"/>
    <property type="molecule type" value="Genomic_DNA"/>
</dbReference>
<reference evidence="2" key="1">
    <citation type="submission" date="2023-07" db="EMBL/GenBank/DDBJ databases">
        <title>30 novel species of actinomycetes from the DSMZ collection.</title>
        <authorList>
            <person name="Nouioui I."/>
        </authorList>
    </citation>
    <scope>NUCLEOTIDE SEQUENCE [LARGE SCALE GENOMIC DNA]</scope>
    <source>
        <strain evidence="2">DSM 44938</strain>
    </source>
</reference>
<comment type="caution">
    <text evidence="1">The sequence shown here is derived from an EMBL/GenBank/DDBJ whole genome shotgun (WGS) entry which is preliminary data.</text>
</comment>